<dbReference type="AlphaFoldDB" id="A0A125BEE8"/>
<evidence type="ECO:0000259" key="1">
    <source>
        <dbReference type="SMART" id="SM00900"/>
    </source>
</evidence>
<reference evidence="2 3" key="1">
    <citation type="submission" date="2016-01" db="EMBL/GenBank/DDBJ databases">
        <title>Draft genome of the antarctic isolate Shewanella frigidimarina Ag06-30.</title>
        <authorList>
            <person name="Parmeciano Di Noto G."/>
            <person name="Vazquez S."/>
            <person name="Mac Cormack W."/>
            <person name="Iriarte A."/>
            <person name="Quiroga C."/>
        </authorList>
    </citation>
    <scope>NUCLEOTIDE SEQUENCE [LARGE SCALE GENOMIC DNA]</scope>
    <source>
        <strain evidence="2 3">Ag06-30</strain>
    </source>
</reference>
<dbReference type="InterPro" id="IPR007329">
    <property type="entry name" value="FMN-bd"/>
</dbReference>
<comment type="caution">
    <text evidence="2">The sequence shown here is derived from an EMBL/GenBank/DDBJ whole genome shotgun (WGS) entry which is preliminary data.</text>
</comment>
<dbReference type="SMART" id="SM00900">
    <property type="entry name" value="FMN_bind"/>
    <property type="match status" value="1"/>
</dbReference>
<gene>
    <name evidence="2" type="ORF">AWJ07_17130</name>
</gene>
<protein>
    <submittedName>
        <fullName evidence="2">FMN-binding protein</fullName>
    </submittedName>
</protein>
<accession>A0A125BEE8</accession>
<dbReference type="GO" id="GO:0016020">
    <property type="term" value="C:membrane"/>
    <property type="evidence" value="ECO:0007669"/>
    <property type="project" value="InterPro"/>
</dbReference>
<evidence type="ECO:0000313" key="3">
    <source>
        <dbReference type="Proteomes" id="UP000055702"/>
    </source>
</evidence>
<feature type="domain" description="FMN-binding" evidence="1">
    <location>
        <begin position="91"/>
        <end position="171"/>
    </location>
</feature>
<proteinExistence type="predicted"/>
<dbReference type="RefSeq" id="WP_059746126.1">
    <property type="nucleotide sequence ID" value="NZ_JBOZOX010000022.1"/>
</dbReference>
<dbReference type="GO" id="GO:0010181">
    <property type="term" value="F:FMN binding"/>
    <property type="evidence" value="ECO:0007669"/>
    <property type="project" value="InterPro"/>
</dbReference>
<dbReference type="Pfam" id="PF04205">
    <property type="entry name" value="FMN_bind"/>
    <property type="match status" value="1"/>
</dbReference>
<organism evidence="2">
    <name type="scientific">Shewanella frigidimarina</name>
    <dbReference type="NCBI Taxonomy" id="56812"/>
    <lineage>
        <taxon>Bacteria</taxon>
        <taxon>Pseudomonadati</taxon>
        <taxon>Pseudomonadota</taxon>
        <taxon>Gammaproteobacteria</taxon>
        <taxon>Alteromonadales</taxon>
        <taxon>Shewanellaceae</taxon>
        <taxon>Shewanella</taxon>
    </lineage>
</organism>
<sequence length="176" mass="20287">MQAILRSYLVLFMMGLAVYLPAFSALATQYQSNDAFISQAFNGKTGESKVLWLDDDLKQAVEAILAHRFNKMRMRYWQHNDETVWIMDEIGKESPITVAIHIKDHQIVRTKVLVYRESRGDEVRHDFFTDQFKLAKLDDQHQLDKHIDGITGATLSVRALTKLSRIALLLHAHVVH</sequence>
<name>A0A125BEE8_SHEFR</name>
<evidence type="ECO:0000313" key="2">
    <source>
        <dbReference type="EMBL" id="KVX01598.1"/>
    </source>
</evidence>
<dbReference type="EMBL" id="LRDC01000021">
    <property type="protein sequence ID" value="KVX01598.1"/>
    <property type="molecule type" value="Genomic_DNA"/>
</dbReference>
<dbReference type="Proteomes" id="UP000055702">
    <property type="component" value="Unassembled WGS sequence"/>
</dbReference>